<keyword evidence="2" id="KW-1185">Reference proteome</keyword>
<protein>
    <submittedName>
        <fullName evidence="1">Uncharacterized protein</fullName>
    </submittedName>
</protein>
<evidence type="ECO:0000313" key="1">
    <source>
        <dbReference type="EMBL" id="QJG66570.1"/>
    </source>
</evidence>
<organism evidence="1 2">
    <name type="scientific">Mycoplasma phocoeninasale</name>
    <dbReference type="NCBI Taxonomy" id="2726117"/>
    <lineage>
        <taxon>Bacteria</taxon>
        <taxon>Bacillati</taxon>
        <taxon>Mycoplasmatota</taxon>
        <taxon>Mollicutes</taxon>
        <taxon>Mycoplasmataceae</taxon>
        <taxon>Mycoplasma</taxon>
    </lineage>
</organism>
<evidence type="ECO:0000313" key="2">
    <source>
        <dbReference type="Proteomes" id="UP000501728"/>
    </source>
</evidence>
<dbReference type="KEGG" id="mphn:HGG64_02555"/>
<reference evidence="1 2" key="1">
    <citation type="submission" date="2020-04" db="EMBL/GenBank/DDBJ databases">
        <title>Novel Mycoplasma species detected in Phocoena phocoena (harbor porpoise) from the USA.</title>
        <authorList>
            <person name="Volokhov D.V."/>
        </authorList>
    </citation>
    <scope>NUCLEOTIDE SEQUENCE [LARGE SCALE GENOMIC DNA]</scope>
    <source>
        <strain evidence="1 2">C264-NAS</strain>
    </source>
</reference>
<gene>
    <name evidence="1" type="ORF">HGG64_02555</name>
</gene>
<dbReference type="Proteomes" id="UP000501728">
    <property type="component" value="Chromosome"/>
</dbReference>
<dbReference type="AlphaFoldDB" id="A0A858U272"/>
<dbReference type="RefSeq" id="WP_169580394.1">
    <property type="nucleotide sequence ID" value="NZ_CP051480.1"/>
</dbReference>
<dbReference type="EMBL" id="CP051480">
    <property type="protein sequence ID" value="QJG66570.1"/>
    <property type="molecule type" value="Genomic_DNA"/>
</dbReference>
<sequence length="101" mass="11959">MTIKIDYEQKSDESKFITISNLSTTKTDRNLKINLDKKVDSDWNRDKINDFLFTLVAEDGRSEMTIQITDRAEKNRQDVKEINFIIQLFEAFVKFYNEGIK</sequence>
<name>A0A858U272_9MOLU</name>
<proteinExistence type="predicted"/>
<accession>A0A858U272</accession>